<dbReference type="Gene3D" id="3.40.50.1460">
    <property type="match status" value="1"/>
</dbReference>
<feature type="non-terminal residue" evidence="3">
    <location>
        <position position="316"/>
    </location>
</feature>
<evidence type="ECO:0000259" key="2">
    <source>
        <dbReference type="Pfam" id="PF00656"/>
    </source>
</evidence>
<feature type="domain" description="Peptidase C14 caspase" evidence="2">
    <location>
        <begin position="3"/>
        <end position="303"/>
    </location>
</feature>
<accession>A0A8T2V1J4</accession>
<comment type="similarity">
    <text evidence="1">Belongs to the peptidase C14B family.</text>
</comment>
<proteinExistence type="inferred from homology"/>
<sequence>MVKRAVLVGCNYPGTNSELHGCVNDVTKMYKTLISGFGFRKQDITIPIDTESDYLQPTGANIKRALNKMIVSSKKEHVLFFHYSGHGTRLPLESGEEDETGYDECIVPCDMNLIDDNDMRELIEKLPSGAAFTAISDSCHSGGLIKGLKEQIGDSFKRPFNKTNRNYGKFKRGKLEHGEGCFMKALKSLKAKLDETDDGDAYLQSAKMGKDLCGPKEAYAGRKTSNSVMDMAVLVSGCQSNETSADADPDGNPTHAYGALSNAIQTVLDSYQADQPISNSYLVNEVCCLLASQKFKQKPGLYCADDNLDAPFIFQQ</sequence>
<gene>
    <name evidence="3" type="ORF">KP509_03G020300</name>
</gene>
<evidence type="ECO:0000313" key="4">
    <source>
        <dbReference type="Proteomes" id="UP000825935"/>
    </source>
</evidence>
<organism evidence="3 4">
    <name type="scientific">Ceratopteris richardii</name>
    <name type="common">Triangle waterfern</name>
    <dbReference type="NCBI Taxonomy" id="49495"/>
    <lineage>
        <taxon>Eukaryota</taxon>
        <taxon>Viridiplantae</taxon>
        <taxon>Streptophyta</taxon>
        <taxon>Embryophyta</taxon>
        <taxon>Tracheophyta</taxon>
        <taxon>Polypodiopsida</taxon>
        <taxon>Polypodiidae</taxon>
        <taxon>Polypodiales</taxon>
        <taxon>Pteridineae</taxon>
        <taxon>Pteridaceae</taxon>
        <taxon>Parkerioideae</taxon>
        <taxon>Ceratopteris</taxon>
    </lineage>
</organism>
<reference evidence="3" key="1">
    <citation type="submission" date="2021-08" db="EMBL/GenBank/DDBJ databases">
        <title>WGS assembly of Ceratopteris richardii.</title>
        <authorList>
            <person name="Marchant D.B."/>
            <person name="Chen G."/>
            <person name="Jenkins J."/>
            <person name="Shu S."/>
            <person name="Leebens-Mack J."/>
            <person name="Grimwood J."/>
            <person name="Schmutz J."/>
            <person name="Soltis P."/>
            <person name="Soltis D."/>
            <person name="Chen Z.-H."/>
        </authorList>
    </citation>
    <scope>NUCLEOTIDE SEQUENCE</scope>
    <source>
        <strain evidence="3">Whitten #5841</strain>
        <tissue evidence="3">Leaf</tissue>
    </source>
</reference>
<dbReference type="Pfam" id="PF00656">
    <property type="entry name" value="Peptidase_C14"/>
    <property type="match status" value="1"/>
</dbReference>
<dbReference type="EMBL" id="CM035408">
    <property type="protein sequence ID" value="KAH7441000.1"/>
    <property type="molecule type" value="Genomic_DNA"/>
</dbReference>
<dbReference type="InterPro" id="IPR050452">
    <property type="entry name" value="Metacaspase"/>
</dbReference>
<dbReference type="GO" id="GO:0006508">
    <property type="term" value="P:proteolysis"/>
    <property type="evidence" value="ECO:0007669"/>
    <property type="project" value="InterPro"/>
</dbReference>
<dbReference type="AlphaFoldDB" id="A0A8T2V1J4"/>
<evidence type="ECO:0000313" key="3">
    <source>
        <dbReference type="EMBL" id="KAH7441000.1"/>
    </source>
</evidence>
<keyword evidence="4" id="KW-1185">Reference proteome</keyword>
<name>A0A8T2V1J4_CERRI</name>
<dbReference type="OrthoDB" id="3223806at2759"/>
<dbReference type="PANTHER" id="PTHR48104:SF30">
    <property type="entry name" value="METACASPASE-1"/>
    <property type="match status" value="1"/>
</dbReference>
<dbReference type="GO" id="GO:0005737">
    <property type="term" value="C:cytoplasm"/>
    <property type="evidence" value="ECO:0007669"/>
    <property type="project" value="TreeGrafter"/>
</dbReference>
<evidence type="ECO:0000256" key="1">
    <source>
        <dbReference type="ARBA" id="ARBA00009005"/>
    </source>
</evidence>
<dbReference type="PANTHER" id="PTHR48104">
    <property type="entry name" value="METACASPASE-4"/>
    <property type="match status" value="1"/>
</dbReference>
<dbReference type="InterPro" id="IPR011600">
    <property type="entry name" value="Pept_C14_caspase"/>
</dbReference>
<dbReference type="Proteomes" id="UP000825935">
    <property type="component" value="Chromosome 3"/>
</dbReference>
<comment type="caution">
    <text evidence="3">The sequence shown here is derived from an EMBL/GenBank/DDBJ whole genome shotgun (WGS) entry which is preliminary data.</text>
</comment>
<protein>
    <recommendedName>
        <fullName evidence="2">Peptidase C14 caspase domain-containing protein</fullName>
    </recommendedName>
</protein>
<dbReference type="GO" id="GO:0004197">
    <property type="term" value="F:cysteine-type endopeptidase activity"/>
    <property type="evidence" value="ECO:0007669"/>
    <property type="project" value="InterPro"/>
</dbReference>